<dbReference type="InterPro" id="IPR013785">
    <property type="entry name" value="Aldolase_TIM"/>
</dbReference>
<sequence length="166" mass="18281">MITAANAGADLLGMVFLPTVRRYIEPEKAKELVSNFRDQGHTQSIVGLFANQEIEEVNAVAEYVGLDMVQLCGDNEWESYWDKMNLPIMRVLHVPSTRKSVLAMAHAGGLRLDDISRKGHTAILDSQSDVQPGGLGETFDWSIARALTNQGKRFLLAGGLTPENVR</sequence>
<feature type="domain" description="N-(5'phosphoribosyl) anthranilate isomerase (PRAI)" evidence="7">
    <location>
        <begin position="3"/>
        <end position="165"/>
    </location>
</feature>
<dbReference type="InterPro" id="IPR011060">
    <property type="entry name" value="RibuloseP-bd_barrel"/>
</dbReference>
<gene>
    <name evidence="8" type="ORF">METZ01_LOCUS247820</name>
</gene>
<dbReference type="InterPro" id="IPR001240">
    <property type="entry name" value="PRAI_dom"/>
</dbReference>
<dbReference type="AlphaFoldDB" id="A0A382I5T1"/>
<dbReference type="SUPFAM" id="SSF51366">
    <property type="entry name" value="Ribulose-phoshate binding barrel"/>
    <property type="match status" value="1"/>
</dbReference>
<evidence type="ECO:0000256" key="5">
    <source>
        <dbReference type="ARBA" id="ARBA00023141"/>
    </source>
</evidence>
<dbReference type="PANTHER" id="PTHR42894:SF1">
    <property type="entry name" value="N-(5'-PHOSPHORIBOSYL)ANTHRANILATE ISOMERASE"/>
    <property type="match status" value="1"/>
</dbReference>
<dbReference type="GO" id="GO:0004640">
    <property type="term" value="F:phosphoribosylanthranilate isomerase activity"/>
    <property type="evidence" value="ECO:0007669"/>
    <property type="project" value="UniProtKB-EC"/>
</dbReference>
<dbReference type="EMBL" id="UINC01065373">
    <property type="protein sequence ID" value="SVB94966.1"/>
    <property type="molecule type" value="Genomic_DNA"/>
</dbReference>
<dbReference type="PANTHER" id="PTHR42894">
    <property type="entry name" value="N-(5'-PHOSPHORIBOSYL)ANTHRANILATE ISOMERASE"/>
    <property type="match status" value="1"/>
</dbReference>
<evidence type="ECO:0000256" key="2">
    <source>
        <dbReference type="ARBA" id="ARBA00012572"/>
    </source>
</evidence>
<dbReference type="GO" id="GO:0000162">
    <property type="term" value="P:L-tryptophan biosynthetic process"/>
    <property type="evidence" value="ECO:0007669"/>
    <property type="project" value="UniProtKB-UniPathway"/>
</dbReference>
<dbReference type="Pfam" id="PF00697">
    <property type="entry name" value="PRAI"/>
    <property type="match status" value="1"/>
</dbReference>
<reference evidence="8" key="1">
    <citation type="submission" date="2018-05" db="EMBL/GenBank/DDBJ databases">
        <authorList>
            <person name="Lanie J.A."/>
            <person name="Ng W.-L."/>
            <person name="Kazmierczak K.M."/>
            <person name="Andrzejewski T.M."/>
            <person name="Davidsen T.M."/>
            <person name="Wayne K.J."/>
            <person name="Tettelin H."/>
            <person name="Glass J.I."/>
            <person name="Rusch D."/>
            <person name="Podicherti R."/>
            <person name="Tsui H.-C.T."/>
            <person name="Winkler M.E."/>
        </authorList>
    </citation>
    <scope>NUCLEOTIDE SEQUENCE</scope>
</reference>
<protein>
    <recommendedName>
        <fullName evidence="2">phosphoribosylanthranilate isomerase</fullName>
        <ecNumber evidence="2">5.3.1.24</ecNumber>
    </recommendedName>
</protein>
<evidence type="ECO:0000256" key="4">
    <source>
        <dbReference type="ARBA" id="ARBA00022822"/>
    </source>
</evidence>
<keyword evidence="6" id="KW-0413">Isomerase</keyword>
<dbReference type="UniPathway" id="UPA00035">
    <property type="reaction ID" value="UER00042"/>
</dbReference>
<dbReference type="HAMAP" id="MF_00135">
    <property type="entry name" value="PRAI"/>
    <property type="match status" value="1"/>
</dbReference>
<keyword evidence="5" id="KW-0057">Aromatic amino acid biosynthesis</keyword>
<dbReference type="CDD" id="cd00405">
    <property type="entry name" value="PRAI"/>
    <property type="match status" value="1"/>
</dbReference>
<feature type="non-terminal residue" evidence="8">
    <location>
        <position position="166"/>
    </location>
</feature>
<dbReference type="Gene3D" id="3.20.20.70">
    <property type="entry name" value="Aldolase class I"/>
    <property type="match status" value="1"/>
</dbReference>
<evidence type="ECO:0000259" key="7">
    <source>
        <dbReference type="Pfam" id="PF00697"/>
    </source>
</evidence>
<keyword evidence="3" id="KW-0028">Amino-acid biosynthesis</keyword>
<comment type="pathway">
    <text evidence="1">Amino-acid biosynthesis; L-tryptophan biosynthesis; L-tryptophan from chorismate: step 3/5.</text>
</comment>
<dbReference type="EC" id="5.3.1.24" evidence="2"/>
<name>A0A382I5T1_9ZZZZ</name>
<evidence type="ECO:0000256" key="6">
    <source>
        <dbReference type="ARBA" id="ARBA00023235"/>
    </source>
</evidence>
<proteinExistence type="inferred from homology"/>
<organism evidence="8">
    <name type="scientific">marine metagenome</name>
    <dbReference type="NCBI Taxonomy" id="408172"/>
    <lineage>
        <taxon>unclassified sequences</taxon>
        <taxon>metagenomes</taxon>
        <taxon>ecological metagenomes</taxon>
    </lineage>
</organism>
<keyword evidence="4" id="KW-0822">Tryptophan biosynthesis</keyword>
<accession>A0A382I5T1</accession>
<evidence type="ECO:0000256" key="3">
    <source>
        <dbReference type="ARBA" id="ARBA00022605"/>
    </source>
</evidence>
<evidence type="ECO:0000313" key="8">
    <source>
        <dbReference type="EMBL" id="SVB94966.1"/>
    </source>
</evidence>
<dbReference type="InterPro" id="IPR044643">
    <property type="entry name" value="TrpF_fam"/>
</dbReference>
<evidence type="ECO:0000256" key="1">
    <source>
        <dbReference type="ARBA" id="ARBA00004664"/>
    </source>
</evidence>